<evidence type="ECO:0000313" key="1">
    <source>
        <dbReference type="EMBL" id="CAG8845422.1"/>
    </source>
</evidence>
<feature type="non-terminal residue" evidence="1">
    <location>
        <position position="44"/>
    </location>
</feature>
<evidence type="ECO:0000313" key="2">
    <source>
        <dbReference type="Proteomes" id="UP000789901"/>
    </source>
</evidence>
<proteinExistence type="predicted"/>
<dbReference type="EMBL" id="CAJVQB010079517">
    <property type="protein sequence ID" value="CAG8845422.1"/>
    <property type="molecule type" value="Genomic_DNA"/>
</dbReference>
<organism evidence="1 2">
    <name type="scientific">Gigaspora margarita</name>
    <dbReference type="NCBI Taxonomy" id="4874"/>
    <lineage>
        <taxon>Eukaryota</taxon>
        <taxon>Fungi</taxon>
        <taxon>Fungi incertae sedis</taxon>
        <taxon>Mucoromycota</taxon>
        <taxon>Glomeromycotina</taxon>
        <taxon>Glomeromycetes</taxon>
        <taxon>Diversisporales</taxon>
        <taxon>Gigasporaceae</taxon>
        <taxon>Gigaspora</taxon>
    </lineage>
</organism>
<name>A0ABN7X0Z3_GIGMA</name>
<gene>
    <name evidence="1" type="ORF">GMARGA_LOCUS37628</name>
</gene>
<sequence length="44" mass="4962">MDETTDDCSQSVVNTIFSYKNNTKLVSIEFLSQVNNTTIGQNYV</sequence>
<accession>A0ABN7X0Z3</accession>
<comment type="caution">
    <text evidence="1">The sequence shown here is derived from an EMBL/GenBank/DDBJ whole genome shotgun (WGS) entry which is preliminary data.</text>
</comment>
<reference evidence="1 2" key="1">
    <citation type="submission" date="2021-06" db="EMBL/GenBank/DDBJ databases">
        <authorList>
            <person name="Kallberg Y."/>
            <person name="Tangrot J."/>
            <person name="Rosling A."/>
        </authorList>
    </citation>
    <scope>NUCLEOTIDE SEQUENCE [LARGE SCALE GENOMIC DNA]</scope>
    <source>
        <strain evidence="1 2">120-4 pot B 10/14</strain>
    </source>
</reference>
<protein>
    <submittedName>
        <fullName evidence="1">35028_t:CDS:1</fullName>
    </submittedName>
</protein>
<dbReference type="Proteomes" id="UP000789901">
    <property type="component" value="Unassembled WGS sequence"/>
</dbReference>
<keyword evidence="2" id="KW-1185">Reference proteome</keyword>